<dbReference type="EMBL" id="UAUF01000002">
    <property type="protein sequence ID" value="SPZ00047.1"/>
    <property type="molecule type" value="Genomic_DNA"/>
</dbReference>
<evidence type="ECO:0000313" key="4">
    <source>
        <dbReference type="Proteomes" id="UP000250443"/>
    </source>
</evidence>
<proteinExistence type="predicted"/>
<dbReference type="GO" id="GO:0003677">
    <property type="term" value="F:DNA binding"/>
    <property type="evidence" value="ECO:0007669"/>
    <property type="project" value="InterPro"/>
</dbReference>
<dbReference type="AlphaFoldDB" id="A0A2X2BWH5"/>
<dbReference type="InterPro" id="IPR010982">
    <property type="entry name" value="Lambda_DNA-bd_dom_sf"/>
</dbReference>
<protein>
    <recommendedName>
        <fullName evidence="6">XRE family transcriptional regulator</fullName>
    </recommendedName>
</protein>
<evidence type="ECO:0008006" key="6">
    <source>
        <dbReference type="Google" id="ProtNLM"/>
    </source>
</evidence>
<feature type="compositionally biased region" description="Basic and acidic residues" evidence="1">
    <location>
        <begin position="41"/>
        <end position="52"/>
    </location>
</feature>
<dbReference type="Proteomes" id="UP000250443">
    <property type="component" value="Unassembled WGS sequence"/>
</dbReference>
<evidence type="ECO:0000313" key="2">
    <source>
        <dbReference type="EMBL" id="MBH3441790.1"/>
    </source>
</evidence>
<gene>
    <name evidence="2" type="ORF">I5Q09_24230</name>
    <name evidence="3" type="ORF">NCTC11842_00192</name>
</gene>
<dbReference type="EMBL" id="JADTXM010000028">
    <property type="protein sequence ID" value="MBH3441790.1"/>
    <property type="molecule type" value="Genomic_DNA"/>
</dbReference>
<dbReference type="SUPFAM" id="SSF47413">
    <property type="entry name" value="lambda repressor-like DNA-binding domains"/>
    <property type="match status" value="1"/>
</dbReference>
<organism evidence="3 4">
    <name type="scientific">Pseudomonas luteola</name>
    <dbReference type="NCBI Taxonomy" id="47886"/>
    <lineage>
        <taxon>Bacteria</taxon>
        <taxon>Pseudomonadati</taxon>
        <taxon>Pseudomonadota</taxon>
        <taxon>Gammaproteobacteria</taxon>
        <taxon>Pseudomonadales</taxon>
        <taxon>Pseudomonadaceae</taxon>
        <taxon>Pseudomonas</taxon>
    </lineage>
</organism>
<reference evidence="3 4" key="1">
    <citation type="submission" date="2018-06" db="EMBL/GenBank/DDBJ databases">
        <authorList>
            <consortium name="Pathogen Informatics"/>
            <person name="Doyle S."/>
        </authorList>
    </citation>
    <scope>NUCLEOTIDE SEQUENCE [LARGE SCALE GENOMIC DNA]</scope>
    <source>
        <strain evidence="3 4">NCTC11842</strain>
    </source>
</reference>
<sequence>MEAQMSPEEMKAELKRKGWTNKDLSVRWKVSATWVSKIINDPERSPHYDDAVRGLPTVKKPKNS</sequence>
<evidence type="ECO:0000313" key="5">
    <source>
        <dbReference type="Proteomes" id="UP000638986"/>
    </source>
</evidence>
<dbReference type="Proteomes" id="UP000638986">
    <property type="component" value="Unassembled WGS sequence"/>
</dbReference>
<evidence type="ECO:0000313" key="3">
    <source>
        <dbReference type="EMBL" id="SPZ00047.1"/>
    </source>
</evidence>
<feature type="region of interest" description="Disordered" evidence="1">
    <location>
        <begin position="41"/>
        <end position="64"/>
    </location>
</feature>
<name>A0A2X2BWH5_PSELU</name>
<evidence type="ECO:0000256" key="1">
    <source>
        <dbReference type="SAM" id="MobiDB-lite"/>
    </source>
</evidence>
<reference evidence="2 5" key="2">
    <citation type="submission" date="2020-11" db="EMBL/GenBank/DDBJ databases">
        <title>Enhanced detection system for hospital associated transmission using whole genome sequencing surveillance.</title>
        <authorList>
            <person name="Harrison L.H."/>
            <person name="Van Tyne D."/>
            <person name="Marsh J.W."/>
            <person name="Griffith M.P."/>
            <person name="Snyder D.J."/>
            <person name="Cooper V.S."/>
            <person name="Mustapha M."/>
        </authorList>
    </citation>
    <scope>NUCLEOTIDE SEQUENCE [LARGE SCALE GENOMIC DNA]</scope>
    <source>
        <strain evidence="2 5">PSB00013</strain>
    </source>
</reference>
<dbReference type="RefSeq" id="WP_010799522.1">
    <property type="nucleotide sequence ID" value="NZ_JADTXM010000028.1"/>
</dbReference>
<accession>A0A2X2BWH5</accession>
<dbReference type="Gene3D" id="1.10.260.40">
    <property type="entry name" value="lambda repressor-like DNA-binding domains"/>
    <property type="match status" value="1"/>
</dbReference>